<dbReference type="AlphaFoldDB" id="A0A1Q9D354"/>
<comment type="caution">
    <text evidence="2">The sequence shown here is derived from an EMBL/GenBank/DDBJ whole genome shotgun (WGS) entry which is preliminary data.</text>
</comment>
<feature type="compositionally biased region" description="Basic residues" evidence="1">
    <location>
        <begin position="141"/>
        <end position="184"/>
    </location>
</feature>
<dbReference type="Proteomes" id="UP000186817">
    <property type="component" value="Unassembled WGS sequence"/>
</dbReference>
<reference evidence="2 3" key="1">
    <citation type="submission" date="2016-02" db="EMBL/GenBank/DDBJ databases">
        <title>Genome analysis of coral dinoflagellate symbionts highlights evolutionary adaptations to a symbiotic lifestyle.</title>
        <authorList>
            <person name="Aranda M."/>
            <person name="Li Y."/>
            <person name="Liew Y.J."/>
            <person name="Baumgarten S."/>
            <person name="Simakov O."/>
            <person name="Wilson M."/>
            <person name="Piel J."/>
            <person name="Ashoor H."/>
            <person name="Bougouffa S."/>
            <person name="Bajic V.B."/>
            <person name="Ryu T."/>
            <person name="Ravasi T."/>
            <person name="Bayer T."/>
            <person name="Micklem G."/>
            <person name="Kim H."/>
            <person name="Bhak J."/>
            <person name="Lajeunesse T.C."/>
            <person name="Voolstra C.R."/>
        </authorList>
    </citation>
    <scope>NUCLEOTIDE SEQUENCE [LARGE SCALE GENOMIC DNA]</scope>
    <source>
        <strain evidence="2 3">CCMP2467</strain>
    </source>
</reference>
<dbReference type="OrthoDB" id="443819at2759"/>
<dbReference type="EMBL" id="LSRX01000751">
    <property type="protein sequence ID" value="OLP89609.1"/>
    <property type="molecule type" value="Genomic_DNA"/>
</dbReference>
<accession>A0A1Q9D354</accession>
<feature type="compositionally biased region" description="Low complexity" evidence="1">
    <location>
        <begin position="56"/>
        <end position="67"/>
    </location>
</feature>
<feature type="compositionally biased region" description="Basic and acidic residues" evidence="1">
    <location>
        <begin position="185"/>
        <end position="201"/>
    </location>
</feature>
<evidence type="ECO:0000313" key="2">
    <source>
        <dbReference type="EMBL" id="OLP89609.1"/>
    </source>
</evidence>
<feature type="region of interest" description="Disordered" evidence="1">
    <location>
        <begin position="1"/>
        <end position="106"/>
    </location>
</feature>
<feature type="compositionally biased region" description="Basic and acidic residues" evidence="1">
    <location>
        <begin position="214"/>
        <end position="232"/>
    </location>
</feature>
<evidence type="ECO:0000313" key="3">
    <source>
        <dbReference type="Proteomes" id="UP000186817"/>
    </source>
</evidence>
<organism evidence="2 3">
    <name type="scientific">Symbiodinium microadriaticum</name>
    <name type="common">Dinoflagellate</name>
    <name type="synonym">Zooxanthella microadriatica</name>
    <dbReference type="NCBI Taxonomy" id="2951"/>
    <lineage>
        <taxon>Eukaryota</taxon>
        <taxon>Sar</taxon>
        <taxon>Alveolata</taxon>
        <taxon>Dinophyceae</taxon>
        <taxon>Suessiales</taxon>
        <taxon>Symbiodiniaceae</taxon>
        <taxon>Symbiodinium</taxon>
    </lineage>
</organism>
<protein>
    <submittedName>
        <fullName evidence="2">Uncharacterized protein</fullName>
    </submittedName>
</protein>
<name>A0A1Q9D354_SYMMI</name>
<feature type="region of interest" description="Disordered" evidence="1">
    <location>
        <begin position="133"/>
        <end position="242"/>
    </location>
</feature>
<feature type="compositionally biased region" description="Basic residues" evidence="1">
    <location>
        <begin position="23"/>
        <end position="55"/>
    </location>
</feature>
<evidence type="ECO:0000256" key="1">
    <source>
        <dbReference type="SAM" id="MobiDB-lite"/>
    </source>
</evidence>
<gene>
    <name evidence="2" type="ORF">AK812_SmicGene28907</name>
</gene>
<sequence length="527" mass="59226">MSSWSSAFDPITSPPKSPENRPKSKKKKKKKKNKSAKKKRDTRHKMRKKEKKKPRGASSSAAGPADGAQHKAPRGRSGPDTPEMECEKMECETPTPPSPSLGRWVFQAFWEPAGDTQLPEPLPKRRAAAKMLACGLSVERQRKREKRSKASKKSRKDKKKGSSKRKHGKHAKAKKSKKDKKKKDKKSEDEPSWKKEPEKRWQSWRWRSQSSGPDWKKKSDEDGSWKAEDWKSQRGWNSGGSWKQSNWNYWKRGYGAPKGQTPKVKARPSTRDDDMEADWDYWSIANENCKNDVHRVASPAEARDTGAAIVLDDAYDNDVYERILGELATEYQDTVPGSLLKKLSEALVKSQRAWPDIENSFLMEGGGWSALVVPVFDGQGPTRKPLTSEFHRDVSEQDAYPYSFAHGMSFGSLPYIMAEGMIRPQNWSVLPSLGFFGIACMGWLENDKDAEVLKQLLNNALSIGKGQQDALVLGQVRAIDKHVVLSAGGNQRLQVASRKARLARGPDAWCIRTDVAHVASVAITFPS</sequence>
<keyword evidence="3" id="KW-1185">Reference proteome</keyword>
<proteinExistence type="predicted"/>